<evidence type="ECO:0000259" key="1">
    <source>
        <dbReference type="Pfam" id="PF09413"/>
    </source>
</evidence>
<evidence type="ECO:0000313" key="2">
    <source>
        <dbReference type="EMBL" id="MCF1751988.1"/>
    </source>
</evidence>
<dbReference type="Proteomes" id="UP001201449">
    <property type="component" value="Unassembled WGS sequence"/>
</dbReference>
<dbReference type="Pfam" id="PF09413">
    <property type="entry name" value="DUF2007"/>
    <property type="match status" value="1"/>
</dbReference>
<comment type="caution">
    <text evidence="2">The sequence shown here is derived from an EMBL/GenBank/DDBJ whole genome shotgun (WGS) entry which is preliminary data.</text>
</comment>
<protein>
    <submittedName>
        <fullName evidence="2">DUF2007 domain-containing protein</fullName>
    </submittedName>
</protein>
<sequence length="68" mass="7826">MDNWQPVFKDSSPVRVEIVKAILEEKDIPAVVLNKQESVYKLHGAYEVLVPKNEFLKAINIVKNEITF</sequence>
<dbReference type="InterPro" id="IPR018551">
    <property type="entry name" value="DUF2007"/>
</dbReference>
<keyword evidence="3" id="KW-1185">Reference proteome</keyword>
<feature type="domain" description="DUF2007" evidence="1">
    <location>
        <begin position="4"/>
        <end position="63"/>
    </location>
</feature>
<gene>
    <name evidence="2" type="ORF">L0U89_13010</name>
</gene>
<proteinExistence type="predicted"/>
<accession>A0ABS9BYP3</accession>
<evidence type="ECO:0000313" key="3">
    <source>
        <dbReference type="Proteomes" id="UP001201449"/>
    </source>
</evidence>
<name>A0ABS9BYP3_9BACT</name>
<organism evidence="2 3">
    <name type="scientific">Mariniradius sediminis</name>
    <dbReference type="NCBI Taxonomy" id="2909237"/>
    <lineage>
        <taxon>Bacteria</taxon>
        <taxon>Pseudomonadati</taxon>
        <taxon>Bacteroidota</taxon>
        <taxon>Cytophagia</taxon>
        <taxon>Cytophagales</taxon>
        <taxon>Cyclobacteriaceae</taxon>
        <taxon>Mariniradius</taxon>
    </lineage>
</organism>
<reference evidence="2 3" key="1">
    <citation type="submission" date="2022-01" db="EMBL/GenBank/DDBJ databases">
        <title>Mariniradius saccharolyticus sp. nov., isolated from sediment of a river.</title>
        <authorList>
            <person name="Liu H."/>
        </authorList>
    </citation>
    <scope>NUCLEOTIDE SEQUENCE [LARGE SCALE GENOMIC DNA]</scope>
    <source>
        <strain evidence="2 3">RY-2</strain>
    </source>
</reference>
<dbReference type="RefSeq" id="WP_234861919.1">
    <property type="nucleotide sequence ID" value="NZ_JAKEVZ010000009.1"/>
</dbReference>
<dbReference type="EMBL" id="JAKEVZ010000009">
    <property type="protein sequence ID" value="MCF1751988.1"/>
    <property type="molecule type" value="Genomic_DNA"/>
</dbReference>